<evidence type="ECO:0000256" key="11">
    <source>
        <dbReference type="NCBIfam" id="TIGR00928"/>
    </source>
</evidence>
<dbReference type="GO" id="GO:0004018">
    <property type="term" value="F:N6-(1,2-dicarboxyethyl)AMP AMP-lyase (fumarate-forming) activity"/>
    <property type="evidence" value="ECO:0007669"/>
    <property type="project" value="UniProtKB-UniRule"/>
</dbReference>
<dbReference type="EMBL" id="CP062796">
    <property type="protein sequence ID" value="QUL99000.1"/>
    <property type="molecule type" value="Genomic_DNA"/>
</dbReference>
<dbReference type="SMART" id="SM00998">
    <property type="entry name" value="ADSL_C"/>
    <property type="match status" value="1"/>
</dbReference>
<evidence type="ECO:0000313" key="14">
    <source>
        <dbReference type="EMBL" id="QUL99000.1"/>
    </source>
</evidence>
<feature type="domain" description="Adenylosuccinate lyase C-terminal" evidence="13">
    <location>
        <begin position="349"/>
        <end position="429"/>
    </location>
</feature>
<keyword evidence="7 12" id="KW-0456">Lyase</keyword>
<protein>
    <recommendedName>
        <fullName evidence="5 11">Adenylosuccinate lyase</fullName>
        <shortName evidence="12">ASL</shortName>
        <ecNumber evidence="4 11">4.3.2.2</ecNumber>
    </recommendedName>
    <alternativeName>
        <fullName evidence="9 12">Adenylosuccinase</fullName>
    </alternativeName>
</protein>
<dbReference type="PANTHER" id="PTHR43172">
    <property type="entry name" value="ADENYLOSUCCINATE LYASE"/>
    <property type="match status" value="1"/>
</dbReference>
<evidence type="ECO:0000256" key="6">
    <source>
        <dbReference type="ARBA" id="ARBA00022755"/>
    </source>
</evidence>
<dbReference type="GO" id="GO:0070626">
    <property type="term" value="F:(S)-2-(5-amino-1-(5-phospho-D-ribosyl)imidazole-4-carboxamido) succinate lyase (fumarate-forming) activity"/>
    <property type="evidence" value="ECO:0007669"/>
    <property type="project" value="TreeGrafter"/>
</dbReference>
<evidence type="ECO:0000256" key="5">
    <source>
        <dbReference type="ARBA" id="ARBA00017058"/>
    </source>
</evidence>
<dbReference type="GO" id="GO:0044208">
    <property type="term" value="P:'de novo' AMP biosynthetic process"/>
    <property type="evidence" value="ECO:0007669"/>
    <property type="project" value="TreeGrafter"/>
</dbReference>
<comment type="catalytic activity">
    <reaction evidence="10">
        <text>N(6)-(1,2-dicarboxyethyl)-AMP = fumarate + AMP</text>
        <dbReference type="Rhea" id="RHEA:16853"/>
        <dbReference type="ChEBI" id="CHEBI:29806"/>
        <dbReference type="ChEBI" id="CHEBI:57567"/>
        <dbReference type="ChEBI" id="CHEBI:456215"/>
        <dbReference type="EC" id="4.3.2.2"/>
    </reaction>
    <physiologicalReaction direction="left-to-right" evidence="10">
        <dbReference type="Rhea" id="RHEA:16854"/>
    </physiologicalReaction>
</comment>
<evidence type="ECO:0000256" key="9">
    <source>
        <dbReference type="ARBA" id="ARBA00030717"/>
    </source>
</evidence>
<dbReference type="NCBIfam" id="TIGR00928">
    <property type="entry name" value="purB"/>
    <property type="match status" value="1"/>
</dbReference>
<evidence type="ECO:0000259" key="13">
    <source>
        <dbReference type="SMART" id="SM00998"/>
    </source>
</evidence>
<dbReference type="InterPro" id="IPR020557">
    <property type="entry name" value="Fumarate_lyase_CS"/>
</dbReference>
<dbReference type="GO" id="GO:0005829">
    <property type="term" value="C:cytosol"/>
    <property type="evidence" value="ECO:0007669"/>
    <property type="project" value="TreeGrafter"/>
</dbReference>
<evidence type="ECO:0000256" key="7">
    <source>
        <dbReference type="ARBA" id="ARBA00023239"/>
    </source>
</evidence>
<gene>
    <name evidence="14" type="ORF">IMF26_02715</name>
</gene>
<dbReference type="FunFam" id="1.10.40.30:FF:000007">
    <property type="entry name" value="Adenylosuccinate lyase"/>
    <property type="match status" value="1"/>
</dbReference>
<evidence type="ECO:0000256" key="8">
    <source>
        <dbReference type="ARBA" id="ARBA00024477"/>
    </source>
</evidence>
<dbReference type="InterPro" id="IPR022761">
    <property type="entry name" value="Fumarate_lyase_N"/>
</dbReference>
<organism evidence="14">
    <name type="scientific">Candidatus Fermentithermobacillus carboniphilus</name>
    <dbReference type="NCBI Taxonomy" id="3085328"/>
    <lineage>
        <taxon>Bacteria</taxon>
        <taxon>Bacillati</taxon>
        <taxon>Bacillota</taxon>
        <taxon>Candidatus Fermentithermobacillia</taxon>
        <taxon>Candidatus Fermentithermobacillales</taxon>
        <taxon>Candidatus Fermentithermobacillaceae</taxon>
        <taxon>Candidatus Fermentithermobacillus</taxon>
    </lineage>
</organism>
<dbReference type="KEGG" id="fcz:IMF26_02715"/>
<dbReference type="Pfam" id="PF00206">
    <property type="entry name" value="Lyase_1"/>
    <property type="match status" value="1"/>
</dbReference>
<evidence type="ECO:0000256" key="1">
    <source>
        <dbReference type="ARBA" id="ARBA00004706"/>
    </source>
</evidence>
<keyword evidence="6 12" id="KW-0658">Purine biosynthesis</keyword>
<dbReference type="Pfam" id="PF10397">
    <property type="entry name" value="ADSL_C"/>
    <property type="match status" value="1"/>
</dbReference>
<dbReference type="Gene3D" id="1.10.275.10">
    <property type="entry name" value="Fumarase/aspartase (N-terminal domain)"/>
    <property type="match status" value="1"/>
</dbReference>
<comment type="catalytic activity">
    <reaction evidence="8">
        <text>(2S)-2-[5-amino-1-(5-phospho-beta-D-ribosyl)imidazole-4-carboxamido]succinate = 5-amino-1-(5-phospho-beta-D-ribosyl)imidazole-4-carboxamide + fumarate</text>
        <dbReference type="Rhea" id="RHEA:23920"/>
        <dbReference type="ChEBI" id="CHEBI:29806"/>
        <dbReference type="ChEBI" id="CHEBI:58443"/>
        <dbReference type="ChEBI" id="CHEBI:58475"/>
        <dbReference type="EC" id="4.3.2.2"/>
    </reaction>
    <physiologicalReaction direction="left-to-right" evidence="8">
        <dbReference type="Rhea" id="RHEA:23921"/>
    </physiologicalReaction>
</comment>
<sequence length="433" mass="48568">MIPRYTRPVMKKIWSDENRYSRWLEVEILALEAWEILGKVPEGTARAVREKGRVDPARIDEIEKRVRHDVIAFVSQVAETVGEEGKYIHYGLTSYDVVDTALSSLLKDAIGVILDDLDALIALLGDMAKKYKDTPMIGRTHGVHAEPITFGLVLALWYEEMKRNRERVKTALEEISVGKLSGAVGTYAHVDPFVEQYVCRKLGLRPAPISNQVIQRDRHAFCVSTLAVVAASLEKIATDLRGLARTEIREVEEPFGQGQKGSSAMPHKRNPVGLEQICGMARLMRGYALAALENVALWHERDISNSSVERIILPDSTTLLDYALNRMLGILKDLRVYPERMLGNLNLTGGLVFSEEVLLALVSKGIKREDAYAKVQELAMSAWEGPPSFRERVIADQEIRQLLGQDEIEKCFDLTTALSNVDEIFRRIGLSNT</sequence>
<proteinExistence type="inferred from homology"/>
<comment type="pathway">
    <text evidence="1 12">Purine metabolism; IMP biosynthesis via de novo pathway; 5-amino-1-(5-phospho-D-ribosyl)imidazole-4-carboxamide from 5-amino-1-(5-phospho-D-ribosyl)imidazole-4-carboxylate: step 2/2.</text>
</comment>
<dbReference type="InterPro" id="IPR019468">
    <property type="entry name" value="AdenyloSucc_lyase_C"/>
</dbReference>
<dbReference type="PRINTS" id="PR00149">
    <property type="entry name" value="FUMRATELYASE"/>
</dbReference>
<dbReference type="PROSITE" id="PS00163">
    <property type="entry name" value="FUMARATE_LYASES"/>
    <property type="match status" value="1"/>
</dbReference>
<dbReference type="InterPro" id="IPR000362">
    <property type="entry name" value="Fumarate_lyase_fam"/>
</dbReference>
<accession>A0AAT9LGN5</accession>
<dbReference type="Gene3D" id="1.20.200.10">
    <property type="entry name" value="Fumarase/aspartase (Central domain)"/>
    <property type="match status" value="1"/>
</dbReference>
<dbReference type="SUPFAM" id="SSF48557">
    <property type="entry name" value="L-aspartase-like"/>
    <property type="match status" value="1"/>
</dbReference>
<evidence type="ECO:0000256" key="3">
    <source>
        <dbReference type="ARBA" id="ARBA00008273"/>
    </source>
</evidence>
<comment type="similarity">
    <text evidence="3 12">Belongs to the lyase 1 family. Adenylosuccinate lyase subfamily.</text>
</comment>
<dbReference type="InterPro" id="IPR008948">
    <property type="entry name" value="L-Aspartase-like"/>
</dbReference>
<dbReference type="InterPro" id="IPR004769">
    <property type="entry name" value="Pur_lyase"/>
</dbReference>
<reference evidence="14" key="1">
    <citation type="submission" date="2020-10" db="EMBL/GenBank/DDBJ databases">
        <authorList>
            <person name="Kadnikov V."/>
            <person name="Beletsky A.V."/>
            <person name="Mardanov A.V."/>
            <person name="Karnachuk O.V."/>
            <person name="Ravin N.V."/>
        </authorList>
    </citation>
    <scope>NUCLEOTIDE SEQUENCE</scope>
    <source>
        <strain evidence="14">Bu02</strain>
    </source>
</reference>
<name>A0AAT9LGN5_9FIRM</name>
<dbReference type="PRINTS" id="PR00145">
    <property type="entry name" value="ARGSUCLYASE"/>
</dbReference>
<comment type="pathway">
    <text evidence="2 12">Purine metabolism; AMP biosynthesis via de novo pathway; AMP from IMP: step 2/2.</text>
</comment>
<dbReference type="EC" id="4.3.2.2" evidence="4 11"/>
<evidence type="ECO:0000256" key="4">
    <source>
        <dbReference type="ARBA" id="ARBA00012339"/>
    </source>
</evidence>
<dbReference type="CDD" id="cd01360">
    <property type="entry name" value="Adenylsuccinate_lyase_1"/>
    <property type="match status" value="1"/>
</dbReference>
<dbReference type="Gene3D" id="1.10.40.30">
    <property type="entry name" value="Fumarase/aspartase (C-terminal domain)"/>
    <property type="match status" value="1"/>
</dbReference>
<evidence type="ECO:0000256" key="10">
    <source>
        <dbReference type="ARBA" id="ARBA00049115"/>
    </source>
</evidence>
<evidence type="ECO:0000256" key="2">
    <source>
        <dbReference type="ARBA" id="ARBA00004734"/>
    </source>
</evidence>
<dbReference type="InterPro" id="IPR024083">
    <property type="entry name" value="Fumarase/histidase_N"/>
</dbReference>
<dbReference type="FunFam" id="1.20.200.10:FF:000008">
    <property type="entry name" value="Adenylosuccinate lyase"/>
    <property type="match status" value="1"/>
</dbReference>
<dbReference type="AlphaFoldDB" id="A0AAT9LGN5"/>
<dbReference type="PANTHER" id="PTHR43172:SF1">
    <property type="entry name" value="ADENYLOSUCCINATE LYASE"/>
    <property type="match status" value="1"/>
</dbReference>
<reference evidence="14" key="2">
    <citation type="journal article" date="2023" name="Biology">
        <title>Prokaryotic Life Associated with Coal-Fire Gas Vents Revealed by Metagenomics.</title>
        <authorList>
            <person name="Kadnikov V.V."/>
            <person name="Mardanov A.V."/>
            <person name="Beletsky A.V."/>
            <person name="Karnachuk O.V."/>
            <person name="Ravin N.V."/>
        </authorList>
    </citation>
    <scope>NUCLEOTIDE SEQUENCE</scope>
    <source>
        <strain evidence="14">Bu02</strain>
    </source>
</reference>
<evidence type="ECO:0000256" key="12">
    <source>
        <dbReference type="RuleBase" id="RU361172"/>
    </source>
</evidence>